<feature type="domain" description="Glycosyl transferase family 1" evidence="2">
    <location>
        <begin position="180"/>
        <end position="339"/>
    </location>
</feature>
<dbReference type="KEGG" id="rfo:REIFOR_01478"/>
<accession>A0A2K8KTJ5</accession>
<dbReference type="GO" id="GO:1901135">
    <property type="term" value="P:carbohydrate derivative metabolic process"/>
    <property type="evidence" value="ECO:0007669"/>
    <property type="project" value="UniProtKB-ARBA"/>
</dbReference>
<gene>
    <name evidence="4" type="ORF">REIFOR_01478</name>
</gene>
<keyword evidence="1" id="KW-1133">Transmembrane helix</keyword>
<evidence type="ECO:0000313" key="4">
    <source>
        <dbReference type="EMBL" id="ATX76624.1"/>
    </source>
</evidence>
<dbReference type="CDD" id="cd03808">
    <property type="entry name" value="GT4_CapM-like"/>
    <property type="match status" value="1"/>
</dbReference>
<dbReference type="Proteomes" id="UP000229757">
    <property type="component" value="Chromosome"/>
</dbReference>
<dbReference type="GO" id="GO:0016757">
    <property type="term" value="F:glycosyltransferase activity"/>
    <property type="evidence" value="ECO:0007669"/>
    <property type="project" value="InterPro"/>
</dbReference>
<proteinExistence type="predicted"/>
<keyword evidence="1" id="KW-0472">Membrane</keyword>
<dbReference type="InterPro" id="IPR028098">
    <property type="entry name" value="Glyco_trans_4-like_N"/>
</dbReference>
<protein>
    <submittedName>
        <fullName evidence="4">Glycosyltransferase, GT4 family</fullName>
    </submittedName>
</protein>
<dbReference type="PANTHER" id="PTHR12526:SF638">
    <property type="entry name" value="SPORE COAT PROTEIN SA"/>
    <property type="match status" value="1"/>
</dbReference>
<sequence length="367" mass="40317">MSFFLSHRKDIAISADKIGFQVYILAPFDCAIPTGFSNKIKFIDINLHRSSFNPLKELFSFISLYREISKISPDVLHLVTLKPIIYGGLIARLIKSVSPVFAISGLGSVFTATGLYAAIRKSIISYMYRLVLNGTAAVVICQNQNDASVINKISNSSSYKLVLINGSGVDLSEYSPALMPKSPLTVTMATRLLVDKGVRDFVIAAGLASKEGLPIKFILAGSIDLGNPYSITQEELVEWALIDTLSIIGFCEDIPSLYANSHVVCLPSYYGEGIPKALIEATASGRAIITTDTPGCRETVSENLNGYLVCRESPSEIVLNLKKFLSDSSLIQKFGDYSRYLAESKFDVRWVVHKHLEIYNELSDKDS</sequence>
<name>A0A2K8KTJ5_9GAMM</name>
<evidence type="ECO:0000259" key="2">
    <source>
        <dbReference type="Pfam" id="PF00534"/>
    </source>
</evidence>
<dbReference type="PANTHER" id="PTHR12526">
    <property type="entry name" value="GLYCOSYLTRANSFERASE"/>
    <property type="match status" value="1"/>
</dbReference>
<dbReference type="Pfam" id="PF13477">
    <property type="entry name" value="Glyco_trans_4_2"/>
    <property type="match status" value="1"/>
</dbReference>
<dbReference type="InterPro" id="IPR001296">
    <property type="entry name" value="Glyco_trans_1"/>
</dbReference>
<dbReference type="AlphaFoldDB" id="A0A2K8KTJ5"/>
<evidence type="ECO:0000259" key="3">
    <source>
        <dbReference type="Pfam" id="PF13477"/>
    </source>
</evidence>
<dbReference type="SUPFAM" id="SSF53756">
    <property type="entry name" value="UDP-Glycosyltransferase/glycogen phosphorylase"/>
    <property type="match status" value="1"/>
</dbReference>
<organism evidence="4 5">
    <name type="scientific">Reinekea forsetii</name>
    <dbReference type="NCBI Taxonomy" id="1336806"/>
    <lineage>
        <taxon>Bacteria</taxon>
        <taxon>Pseudomonadati</taxon>
        <taxon>Pseudomonadota</taxon>
        <taxon>Gammaproteobacteria</taxon>
        <taxon>Oceanospirillales</taxon>
        <taxon>Saccharospirillaceae</taxon>
        <taxon>Reinekea</taxon>
    </lineage>
</organism>
<feature type="transmembrane region" description="Helical" evidence="1">
    <location>
        <begin position="100"/>
        <end position="119"/>
    </location>
</feature>
<dbReference type="Pfam" id="PF00534">
    <property type="entry name" value="Glycos_transf_1"/>
    <property type="match status" value="1"/>
</dbReference>
<keyword evidence="4" id="KW-0808">Transferase</keyword>
<feature type="domain" description="Glycosyltransferase subfamily 4-like N-terminal" evidence="3">
    <location>
        <begin position="11"/>
        <end position="142"/>
    </location>
</feature>
<reference evidence="4 5" key="1">
    <citation type="journal article" date="2017" name="Environ. Microbiol.">
        <title>Genomic and physiological analyses of 'Reinekea forsetii' reveal a versatile opportunistic lifestyle during spring algae blooms.</title>
        <authorList>
            <person name="Avci B."/>
            <person name="Hahnke R.L."/>
            <person name="Chafee M."/>
            <person name="Fischer T."/>
            <person name="Gruber-Vodicka H."/>
            <person name="Tegetmeyer H.E."/>
            <person name="Harder J."/>
            <person name="Fuchs B.M."/>
            <person name="Amann R.I."/>
            <person name="Teeling H."/>
        </authorList>
    </citation>
    <scope>NUCLEOTIDE SEQUENCE [LARGE SCALE GENOMIC DNA]</scope>
    <source>
        <strain evidence="4 5">Hel1_31_D35</strain>
    </source>
</reference>
<evidence type="ECO:0000313" key="5">
    <source>
        <dbReference type="Proteomes" id="UP000229757"/>
    </source>
</evidence>
<evidence type="ECO:0000256" key="1">
    <source>
        <dbReference type="SAM" id="Phobius"/>
    </source>
</evidence>
<keyword evidence="1" id="KW-0812">Transmembrane</keyword>
<dbReference type="Gene3D" id="3.40.50.2000">
    <property type="entry name" value="Glycogen Phosphorylase B"/>
    <property type="match status" value="2"/>
</dbReference>
<keyword evidence="5" id="KW-1185">Reference proteome</keyword>
<dbReference type="EMBL" id="CP011797">
    <property type="protein sequence ID" value="ATX76624.1"/>
    <property type="molecule type" value="Genomic_DNA"/>
</dbReference>